<dbReference type="GO" id="GO:0016887">
    <property type="term" value="F:ATP hydrolysis activity"/>
    <property type="evidence" value="ECO:0007669"/>
    <property type="project" value="InterPro"/>
</dbReference>
<dbReference type="GO" id="GO:0015808">
    <property type="term" value="P:L-alanine transport"/>
    <property type="evidence" value="ECO:0007669"/>
    <property type="project" value="TreeGrafter"/>
</dbReference>
<dbReference type="Pfam" id="PF12399">
    <property type="entry name" value="BCA_ABC_TP_C"/>
    <property type="match status" value="1"/>
</dbReference>
<dbReference type="STRING" id="536227.Ccar_23270"/>
<dbReference type="SMART" id="SM00382">
    <property type="entry name" value="AAA"/>
    <property type="match status" value="1"/>
</dbReference>
<protein>
    <submittedName>
        <fullName evidence="5">ABC transporter related protein</fullName>
    </submittedName>
</protein>
<dbReference type="CDD" id="cd03219">
    <property type="entry name" value="ABC_Mj1267_LivG_branched"/>
    <property type="match status" value="1"/>
</dbReference>
<dbReference type="KEGG" id="cck:Ccar_23270"/>
<dbReference type="OrthoDB" id="9805514at2"/>
<dbReference type="GO" id="GO:0005886">
    <property type="term" value="C:plasma membrane"/>
    <property type="evidence" value="ECO:0007669"/>
    <property type="project" value="TreeGrafter"/>
</dbReference>
<evidence type="ECO:0000313" key="5">
    <source>
        <dbReference type="EMBL" id="EET89256.1"/>
    </source>
</evidence>
<feature type="domain" description="ABC transporter" evidence="4">
    <location>
        <begin position="4"/>
        <end position="251"/>
    </location>
</feature>
<accession>C6PND5</accession>
<evidence type="ECO:0000256" key="3">
    <source>
        <dbReference type="ARBA" id="ARBA00022840"/>
    </source>
</evidence>
<dbReference type="Gene3D" id="3.40.50.300">
    <property type="entry name" value="P-loop containing nucleotide triphosphate hydrolases"/>
    <property type="match status" value="1"/>
</dbReference>
<dbReference type="Pfam" id="PF00005">
    <property type="entry name" value="ABC_tran"/>
    <property type="match status" value="1"/>
</dbReference>
<proteinExistence type="predicted"/>
<evidence type="ECO:0000256" key="2">
    <source>
        <dbReference type="ARBA" id="ARBA00022741"/>
    </source>
</evidence>
<keyword evidence="1" id="KW-0813">Transport</keyword>
<dbReference type="AlphaFoldDB" id="C6PND5"/>
<dbReference type="PANTHER" id="PTHR45772:SF7">
    <property type="entry name" value="AMINO ACID ABC TRANSPORTER ATP-BINDING PROTEIN"/>
    <property type="match status" value="1"/>
</dbReference>
<dbReference type="PATRIC" id="fig|536227.13.peg.4806"/>
<keyword evidence="3" id="KW-0067">ATP-binding</keyword>
<dbReference type="InterPro" id="IPR003593">
    <property type="entry name" value="AAA+_ATPase"/>
</dbReference>
<dbReference type="eggNOG" id="COG0411">
    <property type="taxonomic scope" value="Bacteria"/>
</dbReference>
<name>C6PND5_9CLOT</name>
<dbReference type="PROSITE" id="PS50893">
    <property type="entry name" value="ABC_TRANSPORTER_2"/>
    <property type="match status" value="1"/>
</dbReference>
<comment type="caution">
    <text evidence="5">The sequence shown here is derived from an EMBL/GenBank/DDBJ whole genome shotgun (WGS) entry which is preliminary data.</text>
</comment>
<dbReference type="GO" id="GO:1903805">
    <property type="term" value="P:L-valine import across plasma membrane"/>
    <property type="evidence" value="ECO:0007669"/>
    <property type="project" value="TreeGrafter"/>
</dbReference>
<dbReference type="GO" id="GO:0005524">
    <property type="term" value="F:ATP binding"/>
    <property type="evidence" value="ECO:0007669"/>
    <property type="project" value="UniProtKB-KW"/>
</dbReference>
<evidence type="ECO:0000259" key="4">
    <source>
        <dbReference type="PROSITE" id="PS50893"/>
    </source>
</evidence>
<dbReference type="RefSeq" id="WP_007059187.1">
    <property type="nucleotide sequence ID" value="NZ_ACVI01000003.1"/>
</dbReference>
<dbReference type="InterPro" id="IPR017871">
    <property type="entry name" value="ABC_transporter-like_CS"/>
</dbReference>
<dbReference type="PANTHER" id="PTHR45772">
    <property type="entry name" value="CONSERVED COMPONENT OF ABC TRANSPORTER FOR NATURAL AMINO ACIDS-RELATED"/>
    <property type="match status" value="1"/>
</dbReference>
<gene>
    <name evidence="5" type="ORF">CcarbDRAFT_0302</name>
</gene>
<dbReference type="InterPro" id="IPR027417">
    <property type="entry name" value="P-loop_NTPase"/>
</dbReference>
<dbReference type="InterPro" id="IPR051120">
    <property type="entry name" value="ABC_AA/LPS_Transport"/>
</dbReference>
<dbReference type="GO" id="GO:0005304">
    <property type="term" value="F:L-valine transmembrane transporter activity"/>
    <property type="evidence" value="ECO:0007669"/>
    <property type="project" value="TreeGrafter"/>
</dbReference>
<reference evidence="5 6" key="1">
    <citation type="submission" date="2009-06" db="EMBL/GenBank/DDBJ databases">
        <title>The draft genome of Clostridium carboxidivorans P7.</title>
        <authorList>
            <consortium name="US DOE Joint Genome Institute (JGI-PGF)"/>
            <person name="Lucas S."/>
            <person name="Copeland A."/>
            <person name="Lapidus A."/>
            <person name="Glavina del Rio T."/>
            <person name="Tice H."/>
            <person name="Bruce D."/>
            <person name="Goodwin L."/>
            <person name="Pitluck S."/>
            <person name="Larimer F."/>
            <person name="Land M.L."/>
            <person name="Hauser L."/>
            <person name="Hemme C.L."/>
        </authorList>
    </citation>
    <scope>NUCLEOTIDE SEQUENCE [LARGE SCALE GENOMIC DNA]</scope>
    <source>
        <strain evidence="5 6">P7</strain>
    </source>
</reference>
<evidence type="ECO:0000313" key="6">
    <source>
        <dbReference type="Proteomes" id="UP000004198"/>
    </source>
</evidence>
<dbReference type="GO" id="GO:0042941">
    <property type="term" value="P:D-alanine transmembrane transport"/>
    <property type="evidence" value="ECO:0007669"/>
    <property type="project" value="TreeGrafter"/>
</dbReference>
<dbReference type="GO" id="GO:0015188">
    <property type="term" value="F:L-isoleucine transmembrane transporter activity"/>
    <property type="evidence" value="ECO:0007669"/>
    <property type="project" value="TreeGrafter"/>
</dbReference>
<sequence>MSILEAKKVSKVFGGLNAVSNVDLNIEEKEIVGLIGPNGAGKTTFFNIVSGLYAPTSGEVFINGEKTNNMKPYKIAYKGLARTFQNIRLFGNVSVLENVKMARYIKSKSGVWSSILRPKWVKEEEKITVEKSMELLKFVGIEEYKDEISRNLSYGNQRKLEIARALASEPKLLLLDEPTAGMNMEETTAMMSLINTIRNKEISVLVIEHNMSLVMNISDRVVVLDHGIKIADGNPKEVASNPQVIEAYLGKEVDENVFN</sequence>
<keyword evidence="2" id="KW-0547">Nucleotide-binding</keyword>
<evidence type="ECO:0000256" key="1">
    <source>
        <dbReference type="ARBA" id="ARBA00022448"/>
    </source>
</evidence>
<dbReference type="PROSITE" id="PS00211">
    <property type="entry name" value="ABC_TRANSPORTER_1"/>
    <property type="match status" value="1"/>
</dbReference>
<dbReference type="Proteomes" id="UP000004198">
    <property type="component" value="Unassembled WGS sequence"/>
</dbReference>
<dbReference type="InterPro" id="IPR032823">
    <property type="entry name" value="BCA_ABC_TP_C"/>
</dbReference>
<dbReference type="GO" id="GO:0015192">
    <property type="term" value="F:L-phenylalanine transmembrane transporter activity"/>
    <property type="evidence" value="ECO:0007669"/>
    <property type="project" value="TreeGrafter"/>
</dbReference>
<dbReference type="EMBL" id="ACVI01000003">
    <property type="protein sequence ID" value="EET89256.1"/>
    <property type="molecule type" value="Genomic_DNA"/>
</dbReference>
<keyword evidence="6" id="KW-1185">Reference proteome</keyword>
<organism evidence="5 6">
    <name type="scientific">Clostridium carboxidivorans P7</name>
    <dbReference type="NCBI Taxonomy" id="536227"/>
    <lineage>
        <taxon>Bacteria</taxon>
        <taxon>Bacillati</taxon>
        <taxon>Bacillota</taxon>
        <taxon>Clostridia</taxon>
        <taxon>Eubacteriales</taxon>
        <taxon>Clostridiaceae</taxon>
        <taxon>Clostridium</taxon>
    </lineage>
</organism>
<dbReference type="FunFam" id="3.40.50.300:FF:000421">
    <property type="entry name" value="Branched-chain amino acid ABC transporter ATP-binding protein"/>
    <property type="match status" value="1"/>
</dbReference>
<dbReference type="GO" id="GO:1903806">
    <property type="term" value="P:L-isoleucine import across plasma membrane"/>
    <property type="evidence" value="ECO:0007669"/>
    <property type="project" value="TreeGrafter"/>
</dbReference>
<dbReference type="SUPFAM" id="SSF52540">
    <property type="entry name" value="P-loop containing nucleoside triphosphate hydrolases"/>
    <property type="match status" value="1"/>
</dbReference>
<dbReference type="InterPro" id="IPR003439">
    <property type="entry name" value="ABC_transporter-like_ATP-bd"/>
</dbReference>